<comment type="caution">
    <text evidence="1">The sequence shown here is derived from an EMBL/GenBank/DDBJ whole genome shotgun (WGS) entry which is preliminary data.</text>
</comment>
<dbReference type="SUPFAM" id="SSF53098">
    <property type="entry name" value="Ribonuclease H-like"/>
    <property type="match status" value="1"/>
</dbReference>
<organism evidence="1 2">
    <name type="scientific">Nephila pilipes</name>
    <name type="common">Giant wood spider</name>
    <name type="synonym">Nephila maculata</name>
    <dbReference type="NCBI Taxonomy" id="299642"/>
    <lineage>
        <taxon>Eukaryota</taxon>
        <taxon>Metazoa</taxon>
        <taxon>Ecdysozoa</taxon>
        <taxon>Arthropoda</taxon>
        <taxon>Chelicerata</taxon>
        <taxon>Arachnida</taxon>
        <taxon>Araneae</taxon>
        <taxon>Araneomorphae</taxon>
        <taxon>Entelegynae</taxon>
        <taxon>Araneoidea</taxon>
        <taxon>Nephilidae</taxon>
        <taxon>Nephila</taxon>
    </lineage>
</organism>
<dbReference type="AlphaFoldDB" id="A0A8X6NZQ2"/>
<protein>
    <recommendedName>
        <fullName evidence="3">HAT C-terminal dimerisation domain-containing protein</fullName>
    </recommendedName>
</protein>
<gene>
    <name evidence="1" type="ORF">NPIL_30871</name>
</gene>
<reference evidence="1" key="1">
    <citation type="submission" date="2020-08" db="EMBL/GenBank/DDBJ databases">
        <title>Multicomponent nature underlies the extraordinary mechanical properties of spider dragline silk.</title>
        <authorList>
            <person name="Kono N."/>
            <person name="Nakamura H."/>
            <person name="Mori M."/>
            <person name="Yoshida Y."/>
            <person name="Ohtoshi R."/>
            <person name="Malay A.D."/>
            <person name="Moran D.A.P."/>
            <person name="Tomita M."/>
            <person name="Numata K."/>
            <person name="Arakawa K."/>
        </authorList>
    </citation>
    <scope>NUCLEOTIDE SEQUENCE</scope>
</reference>
<evidence type="ECO:0000313" key="2">
    <source>
        <dbReference type="Proteomes" id="UP000887013"/>
    </source>
</evidence>
<evidence type="ECO:0008006" key="3">
    <source>
        <dbReference type="Google" id="ProtNLM"/>
    </source>
</evidence>
<evidence type="ECO:0000313" key="1">
    <source>
        <dbReference type="EMBL" id="GFT43776.1"/>
    </source>
</evidence>
<dbReference type="EMBL" id="BMAW01110568">
    <property type="protein sequence ID" value="GFT43776.1"/>
    <property type="molecule type" value="Genomic_DNA"/>
</dbReference>
<name>A0A8X6NZQ2_NEPPI</name>
<dbReference type="Proteomes" id="UP000887013">
    <property type="component" value="Unassembled WGS sequence"/>
</dbReference>
<dbReference type="OrthoDB" id="6504062at2759"/>
<dbReference type="InterPro" id="IPR012337">
    <property type="entry name" value="RNaseH-like_sf"/>
</dbReference>
<keyword evidence="2" id="KW-1185">Reference proteome</keyword>
<accession>A0A8X6NZQ2</accession>
<sequence length="220" mass="25592">TEASGERFVTSSTVIPIGKMMGSKINSVSCCSELGVKLKESFLVPNKKSFGSTEKSHFLQWLPYWIHDSKTFISKIRLNWVHGSRSSTMKLEKRMNLRILTVSSFLHFHFLLKVYLFFFAKDDLWEDHHKMDQNNWRVPKRSKLLEEFDTGSLPLQLKFSVYFKCPNLNLKEGPLKFYRDNYNHKNSHIAKVATKYLSLMATSIPSERVFFIIGGIISEK</sequence>
<feature type="non-terminal residue" evidence="1">
    <location>
        <position position="1"/>
    </location>
</feature>
<proteinExistence type="predicted"/>